<dbReference type="Gene3D" id="1.10.1740.10">
    <property type="match status" value="1"/>
</dbReference>
<dbReference type="PANTHER" id="PTHR30385:SF8">
    <property type="entry name" value="RNA POLYMERASE SIGMA-E FACTOR"/>
    <property type="match status" value="1"/>
</dbReference>
<dbReference type="RefSeq" id="WP_061611314.1">
    <property type="nucleotide sequence ID" value="NZ_JEMA01000857.1"/>
</dbReference>
<dbReference type="InterPro" id="IPR013249">
    <property type="entry name" value="RNA_pol_sigma70_r4_t2"/>
</dbReference>
<comment type="caution">
    <text evidence="7">The sequence shown here is derived from an EMBL/GenBank/DDBJ whole genome shotgun (WGS) entry which is preliminary data.</text>
</comment>
<dbReference type="CDD" id="cd06171">
    <property type="entry name" value="Sigma70_r4"/>
    <property type="match status" value="1"/>
</dbReference>
<reference evidence="7 8" key="1">
    <citation type="submission" date="2014-02" db="EMBL/GenBank/DDBJ databases">
        <title>The small core and large imbalanced accessory genome model reveals a collaborative survival strategy of Sorangium cellulosum strains in nature.</title>
        <authorList>
            <person name="Han K."/>
            <person name="Peng R."/>
            <person name="Blom J."/>
            <person name="Li Y.-Z."/>
        </authorList>
    </citation>
    <scope>NUCLEOTIDE SEQUENCE [LARGE SCALE GENOMIC DNA]</scope>
    <source>
        <strain evidence="7 8">So0008-312</strain>
    </source>
</reference>
<keyword evidence="2" id="KW-0731">Sigma factor</keyword>
<evidence type="ECO:0000313" key="7">
    <source>
        <dbReference type="EMBL" id="KYF65108.1"/>
    </source>
</evidence>
<dbReference type="SUPFAM" id="SSF88659">
    <property type="entry name" value="Sigma3 and sigma4 domains of RNA polymerase sigma factors"/>
    <property type="match status" value="1"/>
</dbReference>
<dbReference type="GO" id="GO:0003677">
    <property type="term" value="F:DNA binding"/>
    <property type="evidence" value="ECO:0007669"/>
    <property type="project" value="UniProtKB-KW"/>
</dbReference>
<dbReference type="InterPro" id="IPR036388">
    <property type="entry name" value="WH-like_DNA-bd_sf"/>
</dbReference>
<dbReference type="Pfam" id="PF08281">
    <property type="entry name" value="Sigma70_r4_2"/>
    <property type="match status" value="1"/>
</dbReference>
<feature type="region of interest" description="Disordered" evidence="5">
    <location>
        <begin position="220"/>
        <end position="244"/>
    </location>
</feature>
<keyword evidence="3" id="KW-0238">DNA-binding</keyword>
<dbReference type="OrthoDB" id="9804285at2"/>
<feature type="domain" description="RNA polymerase sigma factor 70 region 4 type 2" evidence="6">
    <location>
        <begin position="163"/>
        <end position="214"/>
    </location>
</feature>
<dbReference type="NCBIfam" id="TIGR02937">
    <property type="entry name" value="sigma70-ECF"/>
    <property type="match status" value="1"/>
</dbReference>
<dbReference type="AlphaFoldDB" id="A0A150QBX4"/>
<dbReference type="InterPro" id="IPR013325">
    <property type="entry name" value="RNA_pol_sigma_r2"/>
</dbReference>
<dbReference type="Gene3D" id="1.10.10.10">
    <property type="entry name" value="Winged helix-like DNA-binding domain superfamily/Winged helix DNA-binding domain"/>
    <property type="match status" value="1"/>
</dbReference>
<gene>
    <name evidence="7" type="ORF">BE15_26165</name>
</gene>
<dbReference type="GO" id="GO:0016987">
    <property type="term" value="F:sigma factor activity"/>
    <property type="evidence" value="ECO:0007669"/>
    <property type="project" value="UniProtKB-KW"/>
</dbReference>
<protein>
    <submittedName>
        <fullName evidence="7">RNA polymerase subunit sigma</fullName>
    </submittedName>
</protein>
<evidence type="ECO:0000256" key="5">
    <source>
        <dbReference type="SAM" id="MobiDB-lite"/>
    </source>
</evidence>
<name>A0A150QBX4_SORCE</name>
<dbReference type="Proteomes" id="UP000075260">
    <property type="component" value="Unassembled WGS sequence"/>
</dbReference>
<evidence type="ECO:0000256" key="2">
    <source>
        <dbReference type="ARBA" id="ARBA00023082"/>
    </source>
</evidence>
<evidence type="ECO:0000259" key="6">
    <source>
        <dbReference type="Pfam" id="PF08281"/>
    </source>
</evidence>
<dbReference type="EMBL" id="JEMA01000857">
    <property type="protein sequence ID" value="KYF65108.1"/>
    <property type="molecule type" value="Genomic_DNA"/>
</dbReference>
<dbReference type="GO" id="GO:0006352">
    <property type="term" value="P:DNA-templated transcription initiation"/>
    <property type="evidence" value="ECO:0007669"/>
    <property type="project" value="InterPro"/>
</dbReference>
<organism evidence="7 8">
    <name type="scientific">Sorangium cellulosum</name>
    <name type="common">Polyangium cellulosum</name>
    <dbReference type="NCBI Taxonomy" id="56"/>
    <lineage>
        <taxon>Bacteria</taxon>
        <taxon>Pseudomonadati</taxon>
        <taxon>Myxococcota</taxon>
        <taxon>Polyangia</taxon>
        <taxon>Polyangiales</taxon>
        <taxon>Polyangiaceae</taxon>
        <taxon>Sorangium</taxon>
    </lineage>
</organism>
<keyword evidence="1" id="KW-0805">Transcription regulation</keyword>
<dbReference type="SUPFAM" id="SSF88946">
    <property type="entry name" value="Sigma2 domain of RNA polymerase sigma factors"/>
    <property type="match status" value="1"/>
</dbReference>
<sequence>MSRGDGTRRPLSPDQQALVAHAVPLAEKLCDQFLRRTRAHYMADDLRSASLQALHEAALGYDPARGVPFPVYAWRRVDGALSDTLRQESKHWRAAREDGYDAAEAVHDASDLLADTDAETTAHVDEMGDQVASAAVLGLVGRALAAPGEEGERLRATYDRAIRAVEAAMARLTEEERRVLLLHHVEERTWQAIGDALGCSERTAKRRGAEARKRFAAALRADRERAQGDAPAPERAGLSGATSG</sequence>
<dbReference type="InterPro" id="IPR013324">
    <property type="entry name" value="RNA_pol_sigma_r3/r4-like"/>
</dbReference>
<evidence type="ECO:0000256" key="1">
    <source>
        <dbReference type="ARBA" id="ARBA00023015"/>
    </source>
</evidence>
<evidence type="ECO:0000313" key="8">
    <source>
        <dbReference type="Proteomes" id="UP000075260"/>
    </source>
</evidence>
<keyword evidence="4" id="KW-0804">Transcription</keyword>
<accession>A0A150QBX4</accession>
<dbReference type="InterPro" id="IPR014284">
    <property type="entry name" value="RNA_pol_sigma-70_dom"/>
</dbReference>
<proteinExistence type="predicted"/>
<dbReference type="PANTHER" id="PTHR30385">
    <property type="entry name" value="SIGMA FACTOR F FLAGELLAR"/>
    <property type="match status" value="1"/>
</dbReference>
<evidence type="ECO:0000256" key="3">
    <source>
        <dbReference type="ARBA" id="ARBA00023125"/>
    </source>
</evidence>
<evidence type="ECO:0000256" key="4">
    <source>
        <dbReference type="ARBA" id="ARBA00023163"/>
    </source>
</evidence>